<feature type="transmembrane region" description="Helical" evidence="7">
    <location>
        <begin position="91"/>
        <end position="112"/>
    </location>
</feature>
<accession>A0A8C3JQ82</accession>
<dbReference type="Ensembl" id="ENSCPGT00000013328.1">
    <property type="protein sequence ID" value="ENSCPGP00000012161.1"/>
    <property type="gene ID" value="ENSCPGG00000008639.1"/>
</dbReference>
<reference evidence="8" key="2">
    <citation type="submission" date="2025-09" db="UniProtKB">
        <authorList>
            <consortium name="Ensembl"/>
        </authorList>
    </citation>
    <scope>IDENTIFICATION</scope>
</reference>
<organism evidence="8 9">
    <name type="scientific">Calidris pygmaea</name>
    <name type="common">Spoon-billed sandpiper</name>
    <dbReference type="NCBI Taxonomy" id="425635"/>
    <lineage>
        <taxon>Eukaryota</taxon>
        <taxon>Metazoa</taxon>
        <taxon>Chordata</taxon>
        <taxon>Craniata</taxon>
        <taxon>Vertebrata</taxon>
        <taxon>Euteleostomi</taxon>
        <taxon>Archelosauria</taxon>
        <taxon>Archosauria</taxon>
        <taxon>Dinosauria</taxon>
        <taxon>Saurischia</taxon>
        <taxon>Theropoda</taxon>
        <taxon>Coelurosauria</taxon>
        <taxon>Aves</taxon>
        <taxon>Neognathae</taxon>
        <taxon>Neoaves</taxon>
        <taxon>Charadriiformes</taxon>
        <taxon>Scolopacidae</taxon>
        <taxon>Calidris</taxon>
    </lineage>
</organism>
<keyword evidence="9" id="KW-1185">Reference proteome</keyword>
<reference evidence="8" key="1">
    <citation type="submission" date="2025-08" db="UniProtKB">
        <authorList>
            <consortium name="Ensembl"/>
        </authorList>
    </citation>
    <scope>IDENTIFICATION</scope>
</reference>
<protein>
    <recommendedName>
        <fullName evidence="10">Transmembrane protein 17</fullName>
    </recommendedName>
</protein>
<dbReference type="AlphaFoldDB" id="A0A8C3JQ82"/>
<sequence length="214" mass="23401">MEIVRTTTGLSRHGRLNWEGGAGRAGRRGLVTGRWARGTEHGELGMGHRGQVGGHRDGKLGTENSARCTGDGAGWDEAVLPLQYQLLPQHYQFLLVTAFLILSLVEGSRLYLGYVGNLQEKVPELAGFLLLSFLIQLPLLLFLLTDSHLIRLPLEMAVHSLLLAFLLAEMMAAFLALKTMTKQLVAQFYLRQLKEGGRGWPGQGGGGIQAAKEE</sequence>
<evidence type="ECO:0000313" key="8">
    <source>
        <dbReference type="Ensembl" id="ENSCPGP00000012161.1"/>
    </source>
</evidence>
<evidence type="ECO:0000256" key="1">
    <source>
        <dbReference type="ARBA" id="ARBA00004138"/>
    </source>
</evidence>
<evidence type="ECO:0000256" key="4">
    <source>
        <dbReference type="ARBA" id="ARBA00022989"/>
    </source>
</evidence>
<dbReference type="GO" id="GO:1905515">
    <property type="term" value="P:non-motile cilium assembly"/>
    <property type="evidence" value="ECO:0007669"/>
    <property type="project" value="TreeGrafter"/>
</dbReference>
<feature type="transmembrane region" description="Helical" evidence="7">
    <location>
        <begin position="156"/>
        <end position="177"/>
    </location>
</feature>
<evidence type="ECO:0000313" key="9">
    <source>
        <dbReference type="Proteomes" id="UP000694419"/>
    </source>
</evidence>
<evidence type="ECO:0000256" key="6">
    <source>
        <dbReference type="ARBA" id="ARBA00023273"/>
    </source>
</evidence>
<dbReference type="InterPro" id="IPR019184">
    <property type="entry name" value="Uncharacterised_TM-17"/>
</dbReference>
<keyword evidence="5 7" id="KW-0472">Membrane</keyword>
<dbReference type="Pfam" id="PF09799">
    <property type="entry name" value="Transmemb_17"/>
    <property type="match status" value="1"/>
</dbReference>
<dbReference type="GO" id="GO:0016020">
    <property type="term" value="C:membrane"/>
    <property type="evidence" value="ECO:0007669"/>
    <property type="project" value="UniProtKB-SubCell"/>
</dbReference>
<evidence type="ECO:0008006" key="10">
    <source>
        <dbReference type="Google" id="ProtNLM"/>
    </source>
</evidence>
<comment type="subcellular location">
    <subcellularLocation>
        <location evidence="1">Cell projection</location>
        <location evidence="1">Cilium</location>
    </subcellularLocation>
    <subcellularLocation>
        <location evidence="2">Membrane</location>
        <topology evidence="2">Multi-pass membrane protein</topology>
    </subcellularLocation>
</comment>
<dbReference type="Proteomes" id="UP000694419">
    <property type="component" value="Unplaced"/>
</dbReference>
<evidence type="ECO:0000256" key="7">
    <source>
        <dbReference type="SAM" id="Phobius"/>
    </source>
</evidence>
<dbReference type="GO" id="GO:0035869">
    <property type="term" value="C:ciliary transition zone"/>
    <property type="evidence" value="ECO:0007669"/>
    <property type="project" value="TreeGrafter"/>
</dbReference>
<evidence type="ECO:0000256" key="3">
    <source>
        <dbReference type="ARBA" id="ARBA00022692"/>
    </source>
</evidence>
<dbReference type="PANTHER" id="PTHR13531">
    <property type="entry name" value="GEO07735P1-RELATED-RELATED"/>
    <property type="match status" value="1"/>
</dbReference>
<keyword evidence="6" id="KW-0966">Cell projection</keyword>
<keyword evidence="4 7" id="KW-1133">Transmembrane helix</keyword>
<proteinExistence type="predicted"/>
<feature type="transmembrane region" description="Helical" evidence="7">
    <location>
        <begin position="124"/>
        <end position="144"/>
    </location>
</feature>
<dbReference type="PANTHER" id="PTHR13531:SF4">
    <property type="entry name" value="TRANSMEMBRANE PROTEIN 17B"/>
    <property type="match status" value="1"/>
</dbReference>
<evidence type="ECO:0000256" key="2">
    <source>
        <dbReference type="ARBA" id="ARBA00004141"/>
    </source>
</evidence>
<keyword evidence="3 7" id="KW-0812">Transmembrane</keyword>
<name>A0A8C3JQ82_9CHAR</name>
<evidence type="ECO:0000256" key="5">
    <source>
        <dbReference type="ARBA" id="ARBA00023136"/>
    </source>
</evidence>